<dbReference type="OrthoDB" id="3675887at2759"/>
<accession>A0A6A6J3L3</accession>
<feature type="region of interest" description="Disordered" evidence="1">
    <location>
        <begin position="474"/>
        <end position="497"/>
    </location>
</feature>
<sequence length="677" mass="73181">MMGHPGISAMEYAGRNEEENGKKTKDGRKKKKEWSLKGRLTPSTVSVQEENRPPATASAENQAPDLPDQQGEEIGSIQQRRRGTFINHTPRDFEIRTSKRTEAQSSTESYSRPHTSYQGSSDINTRPSSRQHGQNSSFGSSHAETKCYGVSDCPVELDSKAVARAHSENSDSRSWTANDDSTEISKADKKPAQSPTEPTDTYGGAQEDGSTAVEFQGDSKPRRRQTPFKNSSPPSTCSTRHMPLEPLVAQHRRGPAISKVSDLPPQLHVDQVAQLSTDRAFQEYFRGQEGTQTPEQSAIHGEVRPMIRTPEVPIPSSPLAFPAGDLKIPNAPAPDLPHRNPERLIDPSTPHLRTRSGLSLTGDFASAARGQYSPYDRQHDTASPTMPRSRGHTPAAQSSRADSSAQGGKLAPPIPSHEQLTASTGLSDLCFFLKNSGPPPALPALPPRSTPQKKGKSGLKVFKVRNRMSSVVRVSSIGPQQRSKVAPSLPACARQTSTTGGAKHIEIVVPAGDQRGTVPVNGGAVSKRVSIAWTDEMLSPLASPAVEAAISGRRQDPSSPSPPPRGSPRNPRKPPTPPRLVPVDRHPLASREEQTRARKLRDLERVRGKGDAGAGAGAPRRSTDSIERLGEAMRLVRDETVQLRGLNAELTAALARVLGVEDTGPERVLEAFRERCG</sequence>
<feature type="compositionally biased region" description="Polar residues" evidence="1">
    <location>
        <begin position="103"/>
        <end position="142"/>
    </location>
</feature>
<organism evidence="2 3">
    <name type="scientific">Trematosphaeria pertusa</name>
    <dbReference type="NCBI Taxonomy" id="390896"/>
    <lineage>
        <taxon>Eukaryota</taxon>
        <taxon>Fungi</taxon>
        <taxon>Dikarya</taxon>
        <taxon>Ascomycota</taxon>
        <taxon>Pezizomycotina</taxon>
        <taxon>Dothideomycetes</taxon>
        <taxon>Pleosporomycetidae</taxon>
        <taxon>Pleosporales</taxon>
        <taxon>Massarineae</taxon>
        <taxon>Trematosphaeriaceae</taxon>
        <taxon>Trematosphaeria</taxon>
    </lineage>
</organism>
<dbReference type="GeneID" id="54579775"/>
<feature type="compositionally biased region" description="Basic and acidic residues" evidence="1">
    <location>
        <begin position="89"/>
        <end position="102"/>
    </location>
</feature>
<reference evidence="2" key="1">
    <citation type="journal article" date="2020" name="Stud. Mycol.">
        <title>101 Dothideomycetes genomes: a test case for predicting lifestyles and emergence of pathogens.</title>
        <authorList>
            <person name="Haridas S."/>
            <person name="Albert R."/>
            <person name="Binder M."/>
            <person name="Bloem J."/>
            <person name="Labutti K."/>
            <person name="Salamov A."/>
            <person name="Andreopoulos B."/>
            <person name="Baker S."/>
            <person name="Barry K."/>
            <person name="Bills G."/>
            <person name="Bluhm B."/>
            <person name="Cannon C."/>
            <person name="Castanera R."/>
            <person name="Culley D."/>
            <person name="Daum C."/>
            <person name="Ezra D."/>
            <person name="Gonzalez J."/>
            <person name="Henrissat B."/>
            <person name="Kuo A."/>
            <person name="Liang C."/>
            <person name="Lipzen A."/>
            <person name="Lutzoni F."/>
            <person name="Magnuson J."/>
            <person name="Mondo S."/>
            <person name="Nolan M."/>
            <person name="Ohm R."/>
            <person name="Pangilinan J."/>
            <person name="Park H.-J."/>
            <person name="Ramirez L."/>
            <person name="Alfaro M."/>
            <person name="Sun H."/>
            <person name="Tritt A."/>
            <person name="Yoshinaga Y."/>
            <person name="Zwiers L.-H."/>
            <person name="Turgeon B."/>
            <person name="Goodwin S."/>
            <person name="Spatafora J."/>
            <person name="Crous P."/>
            <person name="Grigoriev I."/>
        </authorList>
    </citation>
    <scope>NUCLEOTIDE SEQUENCE</scope>
    <source>
        <strain evidence="2">CBS 122368</strain>
    </source>
</reference>
<feature type="region of interest" description="Disordered" evidence="1">
    <location>
        <begin position="1"/>
        <end position="146"/>
    </location>
</feature>
<feature type="compositionally biased region" description="Polar residues" evidence="1">
    <location>
        <begin position="227"/>
        <end position="239"/>
    </location>
</feature>
<evidence type="ECO:0000313" key="3">
    <source>
        <dbReference type="Proteomes" id="UP000800094"/>
    </source>
</evidence>
<feature type="compositionally biased region" description="Basic and acidic residues" evidence="1">
    <location>
        <begin position="14"/>
        <end position="24"/>
    </location>
</feature>
<feature type="compositionally biased region" description="Low complexity" evidence="1">
    <location>
        <begin position="395"/>
        <end position="406"/>
    </location>
</feature>
<dbReference type="Proteomes" id="UP000800094">
    <property type="component" value="Unassembled WGS sequence"/>
</dbReference>
<feature type="region of interest" description="Disordered" evidence="1">
    <location>
        <begin position="550"/>
        <end position="624"/>
    </location>
</feature>
<dbReference type="RefSeq" id="XP_033692418.1">
    <property type="nucleotide sequence ID" value="XM_033826445.1"/>
</dbReference>
<keyword evidence="3" id="KW-1185">Reference proteome</keyword>
<dbReference type="AlphaFoldDB" id="A0A6A6J3L3"/>
<feature type="region of interest" description="Disordered" evidence="1">
    <location>
        <begin position="163"/>
        <end position="263"/>
    </location>
</feature>
<evidence type="ECO:0000256" key="1">
    <source>
        <dbReference type="SAM" id="MobiDB-lite"/>
    </source>
</evidence>
<feature type="compositionally biased region" description="Basic and acidic residues" evidence="1">
    <location>
        <begin position="336"/>
        <end position="345"/>
    </location>
</feature>
<feature type="region of interest" description="Disordered" evidence="1">
    <location>
        <begin position="309"/>
        <end position="420"/>
    </location>
</feature>
<protein>
    <submittedName>
        <fullName evidence="2">Uncharacterized protein</fullName>
    </submittedName>
</protein>
<feature type="compositionally biased region" description="Basic and acidic residues" evidence="1">
    <location>
        <begin position="582"/>
        <end position="610"/>
    </location>
</feature>
<dbReference type="EMBL" id="ML987189">
    <property type="protein sequence ID" value="KAF2257414.1"/>
    <property type="molecule type" value="Genomic_DNA"/>
</dbReference>
<name>A0A6A6J3L3_9PLEO</name>
<gene>
    <name evidence="2" type="ORF">BU26DRAFT_499914</name>
</gene>
<evidence type="ECO:0000313" key="2">
    <source>
        <dbReference type="EMBL" id="KAF2257414.1"/>
    </source>
</evidence>
<proteinExistence type="predicted"/>